<dbReference type="GO" id="GO:0071226">
    <property type="term" value="P:cellular response to molecule of fungal origin"/>
    <property type="evidence" value="ECO:0007669"/>
    <property type="project" value="InterPro"/>
</dbReference>
<dbReference type="InParanoid" id="A0A3Q0H8J3"/>
<dbReference type="InterPro" id="IPR033992">
    <property type="entry name" value="NKR-like_CTLD"/>
</dbReference>
<evidence type="ECO:0000259" key="4">
    <source>
        <dbReference type="PROSITE" id="PS50041"/>
    </source>
</evidence>
<comment type="subcellular location">
    <subcellularLocation>
        <location evidence="1">Membrane</location>
        <topology evidence="1">Single-pass membrane protein</topology>
    </subcellularLocation>
</comment>
<feature type="non-terminal residue" evidence="6">
    <location>
        <position position="198"/>
    </location>
</feature>
<evidence type="ECO:0000256" key="2">
    <source>
        <dbReference type="ARBA" id="ARBA00022734"/>
    </source>
</evidence>
<dbReference type="InterPro" id="IPR042808">
    <property type="entry name" value="CLEC7A"/>
</dbReference>
<dbReference type="InterPro" id="IPR001304">
    <property type="entry name" value="C-type_lectin-like"/>
</dbReference>
<dbReference type="PANTHER" id="PTHR47218:SF2">
    <property type="entry name" value="C-TYPE LECTIN DOMAIN-CONTAINING PROTEIN"/>
    <property type="match status" value="1"/>
</dbReference>
<evidence type="ECO:0000256" key="3">
    <source>
        <dbReference type="SAM" id="SignalP"/>
    </source>
</evidence>
<accession>A0A3Q0H8J3</accession>
<dbReference type="KEGG" id="asn:102373656"/>
<dbReference type="GO" id="GO:0001872">
    <property type="term" value="F:(1-&gt;3)-beta-D-glucan binding"/>
    <property type="evidence" value="ECO:0007669"/>
    <property type="project" value="InterPro"/>
</dbReference>
<dbReference type="InterPro" id="IPR016186">
    <property type="entry name" value="C-type_lectin-like/link_sf"/>
</dbReference>
<evidence type="ECO:0000313" key="6">
    <source>
        <dbReference type="RefSeq" id="XP_025067902.1"/>
    </source>
</evidence>
<sequence length="198" mass="22311">MLLCLLFLITARIYGAQMCQPGRKQENPVMVGEHHISKPMSYQKPSLPGTLRKQPQDSGEKCPVLWIAKQDRSYLFSPKRGTWNQCNSSCTSQSAELLKTETKEELIFLTARSYEYAEDRGSSVYYYPFWIGLMFDSRKAKWVWADASALSSGLFMLSDPSPQNYPGGACSYLQGNKVKAGGCGDTRFCICEKKKEAQ</sequence>
<dbReference type="RefSeq" id="XP_025067902.1">
    <property type="nucleotide sequence ID" value="XM_025212117.1"/>
</dbReference>
<dbReference type="PANTHER" id="PTHR47218">
    <property type="entry name" value="C-TYPE LECTIN DOMAIN FAMILY 7 MEMBER A"/>
    <property type="match status" value="1"/>
</dbReference>
<keyword evidence="5" id="KW-1185">Reference proteome</keyword>
<dbReference type="Proteomes" id="UP000189705">
    <property type="component" value="Unplaced"/>
</dbReference>
<protein>
    <submittedName>
        <fullName evidence="6">Oxidized low-density lipoprotein receptor 1-like</fullName>
    </submittedName>
</protein>
<feature type="signal peptide" evidence="3">
    <location>
        <begin position="1"/>
        <end position="15"/>
    </location>
</feature>
<dbReference type="AlphaFoldDB" id="A0A3Q0H8J3"/>
<keyword evidence="3" id="KW-0732">Signal</keyword>
<gene>
    <name evidence="6" type="primary">LOC102373656</name>
</gene>
<name>A0A3Q0H8J3_ALLSI</name>
<evidence type="ECO:0000313" key="5">
    <source>
        <dbReference type="Proteomes" id="UP000189705"/>
    </source>
</evidence>
<feature type="domain" description="C-type lectin" evidence="4">
    <location>
        <begin position="69"/>
        <end position="192"/>
    </location>
</feature>
<dbReference type="SMART" id="SM00034">
    <property type="entry name" value="CLECT"/>
    <property type="match status" value="1"/>
</dbReference>
<dbReference type="SUPFAM" id="SSF56436">
    <property type="entry name" value="C-type lectin-like"/>
    <property type="match status" value="1"/>
</dbReference>
<dbReference type="PROSITE" id="PS50041">
    <property type="entry name" value="C_TYPE_LECTIN_2"/>
    <property type="match status" value="1"/>
</dbReference>
<dbReference type="InterPro" id="IPR016187">
    <property type="entry name" value="CTDL_fold"/>
</dbReference>
<proteinExistence type="predicted"/>
<dbReference type="CDD" id="cd03593">
    <property type="entry name" value="CLECT_NK_receptors_like"/>
    <property type="match status" value="1"/>
</dbReference>
<evidence type="ECO:0000256" key="1">
    <source>
        <dbReference type="ARBA" id="ARBA00004167"/>
    </source>
</evidence>
<keyword evidence="2" id="KW-0430">Lectin</keyword>
<organism evidence="5 6">
    <name type="scientific">Alligator sinensis</name>
    <name type="common">Chinese alligator</name>
    <dbReference type="NCBI Taxonomy" id="38654"/>
    <lineage>
        <taxon>Eukaryota</taxon>
        <taxon>Metazoa</taxon>
        <taxon>Chordata</taxon>
        <taxon>Craniata</taxon>
        <taxon>Vertebrata</taxon>
        <taxon>Euteleostomi</taxon>
        <taxon>Archelosauria</taxon>
        <taxon>Archosauria</taxon>
        <taxon>Crocodylia</taxon>
        <taxon>Alligatoridae</taxon>
        <taxon>Alligatorinae</taxon>
        <taxon>Alligator</taxon>
    </lineage>
</organism>
<dbReference type="GO" id="GO:0016020">
    <property type="term" value="C:membrane"/>
    <property type="evidence" value="ECO:0007669"/>
    <property type="project" value="UniProtKB-SubCell"/>
</dbReference>
<dbReference type="Pfam" id="PF00059">
    <property type="entry name" value="Lectin_C"/>
    <property type="match status" value="1"/>
</dbReference>
<reference evidence="6" key="1">
    <citation type="submission" date="2025-08" db="UniProtKB">
        <authorList>
            <consortium name="RefSeq"/>
        </authorList>
    </citation>
    <scope>IDENTIFICATION</scope>
</reference>
<dbReference type="GeneID" id="102373656"/>
<feature type="chain" id="PRO_5017977959" evidence="3">
    <location>
        <begin position="16"/>
        <end position="198"/>
    </location>
</feature>
<dbReference type="Gene3D" id="3.10.100.10">
    <property type="entry name" value="Mannose-Binding Protein A, subunit A"/>
    <property type="match status" value="1"/>
</dbReference>